<feature type="signal peptide" evidence="1">
    <location>
        <begin position="1"/>
        <end position="19"/>
    </location>
</feature>
<proteinExistence type="predicted"/>
<dbReference type="EMBL" id="JAEAOA010000299">
    <property type="protein sequence ID" value="KAK3591233.1"/>
    <property type="molecule type" value="Genomic_DNA"/>
</dbReference>
<name>A0AAE0SGW0_9BIVA</name>
<reference evidence="2" key="1">
    <citation type="journal article" date="2021" name="Genome Biol. Evol.">
        <title>A High-Quality Reference Genome for a Parasitic Bivalve with Doubly Uniparental Inheritance (Bivalvia: Unionida).</title>
        <authorList>
            <person name="Smith C.H."/>
        </authorList>
    </citation>
    <scope>NUCLEOTIDE SEQUENCE</scope>
    <source>
        <strain evidence="2">CHS0354</strain>
    </source>
</reference>
<sequence length="182" mass="21519">MTSRSIALMVLFAIHCVKSQEYINTDEYLRGLIQRRTKNITAGNTVCRTNEICRFHQQADYMWCHTDYSNNWDYCCTGDCGYNDARNYLWCPSGSRWQYCGNDRTRDVYGRFCLETFKCGVHKEDLRDGDYYFWCYVDLNKNWGLCCAPHSPCKKRFSSSPWCYISASKLGRSWQRCQPEEP</sequence>
<evidence type="ECO:0000313" key="3">
    <source>
        <dbReference type="Proteomes" id="UP001195483"/>
    </source>
</evidence>
<keyword evidence="3" id="KW-1185">Reference proteome</keyword>
<accession>A0AAE0SGW0</accession>
<dbReference type="Proteomes" id="UP001195483">
    <property type="component" value="Unassembled WGS sequence"/>
</dbReference>
<reference evidence="2" key="2">
    <citation type="journal article" date="2021" name="Genome Biol. Evol.">
        <title>Developing a high-quality reference genome for a parasitic bivalve with doubly uniparental inheritance (Bivalvia: Unionida).</title>
        <authorList>
            <person name="Smith C.H."/>
        </authorList>
    </citation>
    <scope>NUCLEOTIDE SEQUENCE</scope>
    <source>
        <strain evidence="2">CHS0354</strain>
        <tissue evidence="2">Mantle</tissue>
    </source>
</reference>
<organism evidence="2 3">
    <name type="scientific">Potamilus streckersoni</name>
    <dbReference type="NCBI Taxonomy" id="2493646"/>
    <lineage>
        <taxon>Eukaryota</taxon>
        <taxon>Metazoa</taxon>
        <taxon>Spiralia</taxon>
        <taxon>Lophotrochozoa</taxon>
        <taxon>Mollusca</taxon>
        <taxon>Bivalvia</taxon>
        <taxon>Autobranchia</taxon>
        <taxon>Heteroconchia</taxon>
        <taxon>Palaeoheterodonta</taxon>
        <taxon>Unionida</taxon>
        <taxon>Unionoidea</taxon>
        <taxon>Unionidae</taxon>
        <taxon>Ambleminae</taxon>
        <taxon>Lampsilini</taxon>
        <taxon>Potamilus</taxon>
    </lineage>
</organism>
<evidence type="ECO:0000256" key="1">
    <source>
        <dbReference type="SAM" id="SignalP"/>
    </source>
</evidence>
<comment type="caution">
    <text evidence="2">The sequence shown here is derived from an EMBL/GenBank/DDBJ whole genome shotgun (WGS) entry which is preliminary data.</text>
</comment>
<keyword evidence="1" id="KW-0732">Signal</keyword>
<gene>
    <name evidence="2" type="ORF">CHS0354_003867</name>
</gene>
<protein>
    <submittedName>
        <fullName evidence="2">Uncharacterized protein</fullName>
    </submittedName>
</protein>
<dbReference type="AlphaFoldDB" id="A0AAE0SGW0"/>
<evidence type="ECO:0000313" key="2">
    <source>
        <dbReference type="EMBL" id="KAK3591233.1"/>
    </source>
</evidence>
<reference evidence="2" key="3">
    <citation type="submission" date="2023-05" db="EMBL/GenBank/DDBJ databases">
        <authorList>
            <person name="Smith C.H."/>
        </authorList>
    </citation>
    <scope>NUCLEOTIDE SEQUENCE</scope>
    <source>
        <strain evidence="2">CHS0354</strain>
        <tissue evidence="2">Mantle</tissue>
    </source>
</reference>
<feature type="chain" id="PRO_5042039481" evidence="1">
    <location>
        <begin position="20"/>
        <end position="182"/>
    </location>
</feature>